<dbReference type="Gene3D" id="1.10.238.10">
    <property type="entry name" value="EF-hand"/>
    <property type="match status" value="1"/>
</dbReference>
<feature type="compositionally biased region" description="Basic and acidic residues" evidence="1">
    <location>
        <begin position="86"/>
        <end position="124"/>
    </location>
</feature>
<dbReference type="PROSITE" id="PS50222">
    <property type="entry name" value="EF_HAND_2"/>
    <property type="match status" value="2"/>
</dbReference>
<comment type="caution">
    <text evidence="4">The sequence shown here is derived from an EMBL/GenBank/DDBJ whole genome shotgun (WGS) entry which is preliminary data.</text>
</comment>
<dbReference type="PROSITE" id="PS00018">
    <property type="entry name" value="EF_HAND_1"/>
    <property type="match status" value="2"/>
</dbReference>
<feature type="region of interest" description="Disordered" evidence="1">
    <location>
        <begin position="76"/>
        <end position="124"/>
    </location>
</feature>
<dbReference type="Pfam" id="PF13202">
    <property type="entry name" value="EF-hand_5"/>
    <property type="match status" value="2"/>
</dbReference>
<dbReference type="InterPro" id="IPR011992">
    <property type="entry name" value="EF-hand-dom_pair"/>
</dbReference>
<evidence type="ECO:0000256" key="1">
    <source>
        <dbReference type="SAM" id="MobiDB-lite"/>
    </source>
</evidence>
<dbReference type="InterPro" id="IPR018247">
    <property type="entry name" value="EF_Hand_1_Ca_BS"/>
</dbReference>
<sequence>MKIRTITIALATSAVLAAPAVWAGSMSQEGSSHADRKESGMAHGKGKAMQTMHEDFDALDANSDGVISEDELNVYGNTAAGTGDSEAERNRMMLKARDRNQDGKITRGEFQKGADAEKPSDMQQ</sequence>
<dbReference type="SUPFAM" id="SSF47473">
    <property type="entry name" value="EF-hand"/>
    <property type="match status" value="1"/>
</dbReference>
<organism evidence="4 5">
    <name type="scientific">Marinobacter halodurans</name>
    <dbReference type="NCBI Taxonomy" id="2528979"/>
    <lineage>
        <taxon>Bacteria</taxon>
        <taxon>Pseudomonadati</taxon>
        <taxon>Pseudomonadota</taxon>
        <taxon>Gammaproteobacteria</taxon>
        <taxon>Pseudomonadales</taxon>
        <taxon>Marinobacteraceae</taxon>
        <taxon>Marinobacter</taxon>
    </lineage>
</organism>
<keyword evidence="2" id="KW-0732">Signal</keyword>
<feature type="chain" id="PRO_5047311096" evidence="2">
    <location>
        <begin position="24"/>
        <end position="124"/>
    </location>
</feature>
<feature type="domain" description="EF-hand" evidence="3">
    <location>
        <begin position="47"/>
        <end position="82"/>
    </location>
</feature>
<evidence type="ECO:0000259" key="3">
    <source>
        <dbReference type="PROSITE" id="PS50222"/>
    </source>
</evidence>
<proteinExistence type="predicted"/>
<feature type="region of interest" description="Disordered" evidence="1">
    <location>
        <begin position="26"/>
        <end position="49"/>
    </location>
</feature>
<evidence type="ECO:0000313" key="4">
    <source>
        <dbReference type="EMBL" id="TBW54295.1"/>
    </source>
</evidence>
<dbReference type="CDD" id="cd00051">
    <property type="entry name" value="EFh"/>
    <property type="match status" value="1"/>
</dbReference>
<feature type="domain" description="EF-hand" evidence="3">
    <location>
        <begin position="85"/>
        <end position="120"/>
    </location>
</feature>
<protein>
    <submittedName>
        <fullName evidence="4">EF-hand domain-containing protein</fullName>
    </submittedName>
</protein>
<accession>A0ABY1ZK22</accession>
<keyword evidence="5" id="KW-1185">Reference proteome</keyword>
<reference evidence="4 5" key="1">
    <citation type="submission" date="2019-02" db="EMBL/GenBank/DDBJ databases">
        <title>Marinobacter halodurans sp. nov., a marine bacterium isolated from sea tidal flat.</title>
        <authorList>
            <person name="Yoo Y."/>
            <person name="Lee D.W."/>
            <person name="Kim B.S."/>
            <person name="Kim J.-J."/>
        </authorList>
    </citation>
    <scope>NUCLEOTIDE SEQUENCE [LARGE SCALE GENOMIC DNA]</scope>
    <source>
        <strain evidence="4 5">YJ-S3-2</strain>
    </source>
</reference>
<evidence type="ECO:0000256" key="2">
    <source>
        <dbReference type="SAM" id="SignalP"/>
    </source>
</evidence>
<gene>
    <name evidence="4" type="ORF">EZI54_14370</name>
</gene>
<dbReference type="Proteomes" id="UP000313645">
    <property type="component" value="Unassembled WGS sequence"/>
</dbReference>
<feature type="signal peptide" evidence="2">
    <location>
        <begin position="1"/>
        <end position="23"/>
    </location>
</feature>
<name>A0ABY1ZK22_9GAMM</name>
<dbReference type="EMBL" id="SJDL01000023">
    <property type="protein sequence ID" value="TBW54295.1"/>
    <property type="molecule type" value="Genomic_DNA"/>
</dbReference>
<dbReference type="InterPro" id="IPR002048">
    <property type="entry name" value="EF_hand_dom"/>
</dbReference>
<evidence type="ECO:0000313" key="5">
    <source>
        <dbReference type="Proteomes" id="UP000313645"/>
    </source>
</evidence>